<organism evidence="3 4">
    <name type="scientific">Bacillus cereus</name>
    <dbReference type="NCBI Taxonomy" id="1396"/>
    <lineage>
        <taxon>Bacteria</taxon>
        <taxon>Bacillati</taxon>
        <taxon>Bacillota</taxon>
        <taxon>Bacilli</taxon>
        <taxon>Bacillales</taxon>
        <taxon>Bacillaceae</taxon>
        <taxon>Bacillus</taxon>
        <taxon>Bacillus cereus group</taxon>
    </lineage>
</organism>
<dbReference type="RefSeq" id="WP_098006845.1">
    <property type="nucleotide sequence ID" value="NZ_NVMX01000151.1"/>
</dbReference>
<dbReference type="EMBL" id="NVMX01000151">
    <property type="protein sequence ID" value="PDZ94622.1"/>
    <property type="molecule type" value="Genomic_DNA"/>
</dbReference>
<comment type="caution">
    <text evidence="3">The sequence shown here is derived from an EMBL/GenBank/DDBJ whole genome shotgun (WGS) entry which is preliminary data.</text>
</comment>
<evidence type="ECO:0000313" key="4">
    <source>
        <dbReference type="Proteomes" id="UP000219922"/>
    </source>
</evidence>
<accession>A0A9X6XVA5</accession>
<feature type="domain" description="Stage IV sporulation protein A ATPase" evidence="1">
    <location>
        <begin position="8"/>
        <end position="248"/>
    </location>
</feature>
<dbReference type="Pfam" id="PF20438">
    <property type="entry name" value="SpoIVA_middle"/>
    <property type="match status" value="1"/>
</dbReference>
<dbReference type="Gene3D" id="3.40.50.300">
    <property type="entry name" value="P-loop containing nucleotide triphosphate hydrolases"/>
    <property type="match status" value="1"/>
</dbReference>
<evidence type="ECO:0000259" key="2">
    <source>
        <dbReference type="Pfam" id="PF20438"/>
    </source>
</evidence>
<dbReference type="AlphaFoldDB" id="A0A9X6XVA5"/>
<protein>
    <submittedName>
        <fullName evidence="3">Uncharacterized protein</fullName>
    </submittedName>
</protein>
<dbReference type="Pfam" id="PF09547">
    <property type="entry name" value="SpoIVA_ATPase"/>
    <property type="match status" value="1"/>
</dbReference>
<dbReference type="InterPro" id="IPR046842">
    <property type="entry name" value="SpoIVA_ATPase"/>
</dbReference>
<sequence length="343" mass="39104">MPKRTYIHQMLLRTKHSLKIGIVGPCRAGKSSLVKSLAEQLIIPNLHSDELSKEISNQLPTIRSGREISTKETVYVPKECVEVDLIPEQKTLMQIIEFVGYRTHGMKGYKNSNAFNTNLATKADEKGLFEELFEGVLESLFEENNSVINEDDALTNQADIVFIVTSDGTIDTIPHRYAFVDAERASLAQVKKPHIMLLNSSRPEDEKTKRLASELNSVYKIPVIPVSVCDLTKEKIYYLLETMFYEFPYEEVDLDIPEWLIKLEETHPIRKEITGFLIETMKEFTSYSRLGKVMQKLCSSSFIDKVEVIDNNTEEGLLKLELTLSAALEKQYNSNGKKKQNKS</sequence>
<evidence type="ECO:0000313" key="3">
    <source>
        <dbReference type="EMBL" id="PDZ94622.1"/>
    </source>
</evidence>
<proteinExistence type="predicted"/>
<dbReference type="InterPro" id="IPR027417">
    <property type="entry name" value="P-loop_NTPase"/>
</dbReference>
<feature type="domain" description="Stage IV sporulation protein A middle" evidence="2">
    <location>
        <begin position="250"/>
        <end position="327"/>
    </location>
</feature>
<evidence type="ECO:0000259" key="1">
    <source>
        <dbReference type="Pfam" id="PF09547"/>
    </source>
</evidence>
<gene>
    <name evidence="3" type="ORF">CON36_32790</name>
</gene>
<dbReference type="InterPro" id="IPR046841">
    <property type="entry name" value="SpoIVA_middle"/>
</dbReference>
<dbReference type="Proteomes" id="UP000219922">
    <property type="component" value="Unassembled WGS sequence"/>
</dbReference>
<name>A0A9X6XVA5_BACCE</name>
<dbReference type="SUPFAM" id="SSF52540">
    <property type="entry name" value="P-loop containing nucleoside triphosphate hydrolases"/>
    <property type="match status" value="1"/>
</dbReference>
<reference evidence="3 4" key="1">
    <citation type="submission" date="2017-09" db="EMBL/GenBank/DDBJ databases">
        <title>Large-scale bioinformatics analysis of Bacillus genomes uncovers conserved roles of natural products in bacterial physiology.</title>
        <authorList>
            <consortium name="Agbiome Team Llc"/>
            <person name="Bleich R.M."/>
            <person name="Grubbs K.J."/>
            <person name="Santa Maria K.C."/>
            <person name="Allen S.E."/>
            <person name="Farag S."/>
            <person name="Shank E.A."/>
            <person name="Bowers A."/>
        </authorList>
    </citation>
    <scope>NUCLEOTIDE SEQUENCE [LARGE SCALE GENOMIC DNA]</scope>
    <source>
        <strain evidence="3 4">AFS092789</strain>
    </source>
</reference>